<accession>A0A1H1QNW7</accession>
<organism evidence="1 2">
    <name type="scientific">Halopseudomonas litoralis</name>
    <dbReference type="NCBI Taxonomy" id="797277"/>
    <lineage>
        <taxon>Bacteria</taxon>
        <taxon>Pseudomonadati</taxon>
        <taxon>Pseudomonadota</taxon>
        <taxon>Gammaproteobacteria</taxon>
        <taxon>Pseudomonadales</taxon>
        <taxon>Pseudomonadaceae</taxon>
        <taxon>Halopseudomonas</taxon>
    </lineage>
</organism>
<keyword evidence="2" id="KW-1185">Reference proteome</keyword>
<gene>
    <name evidence="1" type="ORF">SAMN05216198_1537</name>
</gene>
<dbReference type="Proteomes" id="UP000243426">
    <property type="component" value="Chromosome I"/>
</dbReference>
<proteinExistence type="predicted"/>
<sequence>MSDRWIALIEREDRIVIPCMSEDNESCIEVFDSKTSAEQYLHGVPLYQAFGGFVININESAE</sequence>
<name>A0A1H1QNW7_9GAMM</name>
<dbReference type="EMBL" id="LT629748">
    <property type="protein sequence ID" value="SDS25027.1"/>
    <property type="molecule type" value="Genomic_DNA"/>
</dbReference>
<dbReference type="RefSeq" id="WP_090272765.1">
    <property type="nucleotide sequence ID" value="NZ_LT629748.1"/>
</dbReference>
<dbReference type="AlphaFoldDB" id="A0A1H1QNW7"/>
<reference evidence="2" key="1">
    <citation type="submission" date="2016-10" db="EMBL/GenBank/DDBJ databases">
        <authorList>
            <person name="Varghese N."/>
            <person name="Submissions S."/>
        </authorList>
    </citation>
    <scope>NUCLEOTIDE SEQUENCE [LARGE SCALE GENOMIC DNA]</scope>
    <source>
        <strain evidence="2">2SM5</strain>
    </source>
</reference>
<evidence type="ECO:0000313" key="2">
    <source>
        <dbReference type="Proteomes" id="UP000243426"/>
    </source>
</evidence>
<protein>
    <submittedName>
        <fullName evidence="1">Uncharacterized protein</fullName>
    </submittedName>
</protein>
<evidence type="ECO:0000313" key="1">
    <source>
        <dbReference type="EMBL" id="SDS25027.1"/>
    </source>
</evidence>